<gene>
    <name evidence="1" type="ORF">GMARGA_LOCUS34786</name>
</gene>
<dbReference type="EMBL" id="CAJVQB010062238">
    <property type="protein sequence ID" value="CAG8840175.1"/>
    <property type="molecule type" value="Genomic_DNA"/>
</dbReference>
<name>A0ABN7WTP7_GIGMA</name>
<organism evidence="1 2">
    <name type="scientific">Gigaspora margarita</name>
    <dbReference type="NCBI Taxonomy" id="4874"/>
    <lineage>
        <taxon>Eukaryota</taxon>
        <taxon>Fungi</taxon>
        <taxon>Fungi incertae sedis</taxon>
        <taxon>Mucoromycota</taxon>
        <taxon>Glomeromycotina</taxon>
        <taxon>Glomeromycetes</taxon>
        <taxon>Diversisporales</taxon>
        <taxon>Gigasporaceae</taxon>
        <taxon>Gigaspora</taxon>
    </lineage>
</organism>
<evidence type="ECO:0000313" key="2">
    <source>
        <dbReference type="Proteomes" id="UP000789901"/>
    </source>
</evidence>
<feature type="non-terminal residue" evidence="1">
    <location>
        <position position="1"/>
    </location>
</feature>
<proteinExistence type="predicted"/>
<feature type="non-terminal residue" evidence="1">
    <location>
        <position position="39"/>
    </location>
</feature>
<sequence length="39" mass="4655">SQNYSGKFIYYIIDQFPYLVISKTALPSVYNNDLHFEEH</sequence>
<comment type="caution">
    <text evidence="1">The sequence shown here is derived from an EMBL/GenBank/DDBJ whole genome shotgun (WGS) entry which is preliminary data.</text>
</comment>
<keyword evidence="2" id="KW-1185">Reference proteome</keyword>
<protein>
    <submittedName>
        <fullName evidence="1">39474_t:CDS:1</fullName>
    </submittedName>
</protein>
<dbReference type="Proteomes" id="UP000789901">
    <property type="component" value="Unassembled WGS sequence"/>
</dbReference>
<reference evidence="1 2" key="1">
    <citation type="submission" date="2021-06" db="EMBL/GenBank/DDBJ databases">
        <authorList>
            <person name="Kallberg Y."/>
            <person name="Tangrot J."/>
            <person name="Rosling A."/>
        </authorList>
    </citation>
    <scope>NUCLEOTIDE SEQUENCE [LARGE SCALE GENOMIC DNA]</scope>
    <source>
        <strain evidence="1 2">120-4 pot B 10/14</strain>
    </source>
</reference>
<accession>A0ABN7WTP7</accession>
<evidence type="ECO:0000313" key="1">
    <source>
        <dbReference type="EMBL" id="CAG8840175.1"/>
    </source>
</evidence>